<dbReference type="EMBL" id="JOJP01000001">
    <property type="protein sequence ID" value="KEI72925.1"/>
    <property type="molecule type" value="Genomic_DNA"/>
</dbReference>
<evidence type="ECO:0000256" key="5">
    <source>
        <dbReference type="ARBA" id="ARBA00022694"/>
    </source>
</evidence>
<dbReference type="Pfam" id="PF00814">
    <property type="entry name" value="TsaD"/>
    <property type="match status" value="1"/>
</dbReference>
<dbReference type="eggNOG" id="COG1214">
    <property type="taxonomic scope" value="Bacteria"/>
</dbReference>
<dbReference type="InterPro" id="IPR022496">
    <property type="entry name" value="T6A_TsaB"/>
</dbReference>
<reference evidence="8 9" key="1">
    <citation type="submission" date="2014-06" db="EMBL/GenBank/DDBJ databases">
        <title>Whole Genome Sequences of Three Symbiotic Endozoicomonas Bacteria.</title>
        <authorList>
            <person name="Neave M.J."/>
            <person name="Apprill A."/>
            <person name="Voolstra C.R."/>
        </authorList>
    </citation>
    <scope>NUCLEOTIDE SEQUENCE [LARGE SCALE GENOMIC DNA]</scope>
    <source>
        <strain evidence="8 9">DSM 22380</strain>
    </source>
</reference>
<dbReference type="GO" id="GO:0002949">
    <property type="term" value="P:tRNA threonylcarbamoyladenosine modification"/>
    <property type="evidence" value="ECO:0007669"/>
    <property type="project" value="InterPro"/>
</dbReference>
<evidence type="ECO:0000256" key="2">
    <source>
        <dbReference type="ARBA" id="ARBA00010493"/>
    </source>
</evidence>
<comment type="caution">
    <text evidence="8">The sequence shown here is derived from an EMBL/GenBank/DDBJ whole genome shotgun (WGS) entry which is preliminary data.</text>
</comment>
<dbReference type="SUPFAM" id="SSF53067">
    <property type="entry name" value="Actin-like ATPase domain"/>
    <property type="match status" value="2"/>
</dbReference>
<comment type="subcellular location">
    <subcellularLocation>
        <location evidence="1">Cytoplasm</location>
    </subcellularLocation>
</comment>
<dbReference type="InterPro" id="IPR043129">
    <property type="entry name" value="ATPase_NBD"/>
</dbReference>
<evidence type="ECO:0000256" key="1">
    <source>
        <dbReference type="ARBA" id="ARBA00004496"/>
    </source>
</evidence>
<dbReference type="GO" id="GO:0005829">
    <property type="term" value="C:cytosol"/>
    <property type="evidence" value="ECO:0007669"/>
    <property type="project" value="TreeGrafter"/>
</dbReference>
<dbReference type="InterPro" id="IPR000905">
    <property type="entry name" value="Gcp-like_dom"/>
</dbReference>
<evidence type="ECO:0000256" key="3">
    <source>
        <dbReference type="ARBA" id="ARBA00019012"/>
    </source>
</evidence>
<protein>
    <recommendedName>
        <fullName evidence="3">tRNA threonylcarbamoyladenosine biosynthesis protein TsaB</fullName>
    </recommendedName>
    <alternativeName>
        <fullName evidence="6">t(6)A37 threonylcarbamoyladenosine biosynthesis protein TsaB</fullName>
    </alternativeName>
</protein>
<comment type="similarity">
    <text evidence="2">Belongs to the KAE1 / TsaD family. TsaB subfamily.</text>
</comment>
<evidence type="ECO:0000259" key="7">
    <source>
        <dbReference type="Pfam" id="PF00814"/>
    </source>
</evidence>
<accession>A0A081KFJ9</accession>
<keyword evidence="5" id="KW-0819">tRNA processing</keyword>
<dbReference type="PANTHER" id="PTHR11735:SF11">
    <property type="entry name" value="TRNA THREONYLCARBAMOYLADENOSINE BIOSYNTHESIS PROTEIN TSAB"/>
    <property type="match status" value="1"/>
</dbReference>
<name>A0A081KFJ9_9GAMM</name>
<keyword evidence="4" id="KW-0963">Cytoplasm</keyword>
<feature type="domain" description="Gcp-like" evidence="7">
    <location>
        <begin position="29"/>
        <end position="149"/>
    </location>
</feature>
<keyword evidence="9" id="KW-1185">Reference proteome</keyword>
<dbReference type="Gene3D" id="3.30.420.40">
    <property type="match status" value="2"/>
</dbReference>
<evidence type="ECO:0000313" key="8">
    <source>
        <dbReference type="EMBL" id="KEI72925.1"/>
    </source>
</evidence>
<dbReference type="STRING" id="305900.GV64_21320"/>
<evidence type="ECO:0000313" key="9">
    <source>
        <dbReference type="Proteomes" id="UP000027997"/>
    </source>
</evidence>
<proteinExistence type="inferred from homology"/>
<dbReference type="CDD" id="cd24032">
    <property type="entry name" value="ASKHA_NBD_TsaB"/>
    <property type="match status" value="1"/>
</dbReference>
<dbReference type="Proteomes" id="UP000027997">
    <property type="component" value="Unassembled WGS sequence"/>
</dbReference>
<evidence type="ECO:0000256" key="4">
    <source>
        <dbReference type="ARBA" id="ARBA00022490"/>
    </source>
</evidence>
<dbReference type="AlphaFoldDB" id="A0A081KFJ9"/>
<dbReference type="RefSeq" id="WP_020581622.1">
    <property type="nucleotide sequence ID" value="NZ_JOJP01000001.1"/>
</dbReference>
<gene>
    <name evidence="8" type="ORF">GV64_21320</name>
</gene>
<evidence type="ECO:0000256" key="6">
    <source>
        <dbReference type="ARBA" id="ARBA00032446"/>
    </source>
</evidence>
<dbReference type="NCBIfam" id="TIGR03725">
    <property type="entry name" value="T6A_YeaZ"/>
    <property type="match status" value="1"/>
</dbReference>
<dbReference type="PANTHER" id="PTHR11735">
    <property type="entry name" value="TRNA N6-ADENOSINE THREONYLCARBAMOYLTRANSFERASE"/>
    <property type="match status" value="1"/>
</dbReference>
<dbReference type="FunFam" id="3.30.420.40:FF:000097">
    <property type="entry name" value="tRNA threonylcarbamoyladenosine biosynthesis protein TsaB"/>
    <property type="match status" value="1"/>
</dbReference>
<sequence>MKLLALDTATEACSVALNLDGDVIERFELSPRRHSRDLLPMVEAILAEAGLSLSQLDALAFGRGPGAFTGLRVATAMVQGLAFAVDLPVIPVSTLAALAQQGLREHQASRVLSAIDARMDEVYWGAFSESDGLMVPVASEIVAAPENVTVPSLDRHWFGMGTGWAFQNRMSATVMDCQIEVWPHAHDVALLAAADFKQGKGLPAEQAMPVYLRDKVALKKSER</sequence>
<organism evidence="8 9">
    <name type="scientific">Endozoicomonas elysicola</name>
    <dbReference type="NCBI Taxonomy" id="305900"/>
    <lineage>
        <taxon>Bacteria</taxon>
        <taxon>Pseudomonadati</taxon>
        <taxon>Pseudomonadota</taxon>
        <taxon>Gammaproteobacteria</taxon>
        <taxon>Oceanospirillales</taxon>
        <taxon>Endozoicomonadaceae</taxon>
        <taxon>Endozoicomonas</taxon>
    </lineage>
</organism>